<accession>A0A2K3MML9</accession>
<reference evidence="1 2" key="1">
    <citation type="journal article" date="2014" name="Am. J. Bot.">
        <title>Genome assembly and annotation for red clover (Trifolium pratense; Fabaceae).</title>
        <authorList>
            <person name="Istvanek J."/>
            <person name="Jaros M."/>
            <person name="Krenek A."/>
            <person name="Repkova J."/>
        </authorList>
    </citation>
    <scope>NUCLEOTIDE SEQUENCE [LARGE SCALE GENOMIC DNA]</scope>
    <source>
        <strain evidence="2">cv. Tatra</strain>
        <tissue evidence="1">Young leaves</tissue>
    </source>
</reference>
<evidence type="ECO:0000313" key="2">
    <source>
        <dbReference type="Proteomes" id="UP000236291"/>
    </source>
</evidence>
<name>A0A2K3MML9_TRIPR</name>
<organism evidence="1 2">
    <name type="scientific">Trifolium pratense</name>
    <name type="common">Red clover</name>
    <dbReference type="NCBI Taxonomy" id="57577"/>
    <lineage>
        <taxon>Eukaryota</taxon>
        <taxon>Viridiplantae</taxon>
        <taxon>Streptophyta</taxon>
        <taxon>Embryophyta</taxon>
        <taxon>Tracheophyta</taxon>
        <taxon>Spermatophyta</taxon>
        <taxon>Magnoliopsida</taxon>
        <taxon>eudicotyledons</taxon>
        <taxon>Gunneridae</taxon>
        <taxon>Pentapetalae</taxon>
        <taxon>rosids</taxon>
        <taxon>fabids</taxon>
        <taxon>Fabales</taxon>
        <taxon>Fabaceae</taxon>
        <taxon>Papilionoideae</taxon>
        <taxon>50 kb inversion clade</taxon>
        <taxon>NPAAA clade</taxon>
        <taxon>Hologalegina</taxon>
        <taxon>IRL clade</taxon>
        <taxon>Trifolieae</taxon>
        <taxon>Trifolium</taxon>
    </lineage>
</organism>
<proteinExistence type="predicted"/>
<dbReference type="Proteomes" id="UP000236291">
    <property type="component" value="Unassembled WGS sequence"/>
</dbReference>
<dbReference type="InterPro" id="IPR012340">
    <property type="entry name" value="NA-bd_OB-fold"/>
</dbReference>
<evidence type="ECO:0000313" key="1">
    <source>
        <dbReference type="EMBL" id="PNX92053.1"/>
    </source>
</evidence>
<reference evidence="1 2" key="2">
    <citation type="journal article" date="2017" name="Front. Plant Sci.">
        <title>Gene Classification and Mining of Molecular Markers Useful in Red Clover (Trifolium pratense) Breeding.</title>
        <authorList>
            <person name="Istvanek J."/>
            <person name="Dluhosova J."/>
            <person name="Dluhos P."/>
            <person name="Patkova L."/>
            <person name="Nedelnik J."/>
            <person name="Repkova J."/>
        </authorList>
    </citation>
    <scope>NUCLEOTIDE SEQUENCE [LARGE SCALE GENOMIC DNA]</scope>
    <source>
        <strain evidence="2">cv. Tatra</strain>
        <tissue evidence="1">Young leaves</tissue>
    </source>
</reference>
<comment type="caution">
    <text evidence="1">The sequence shown here is derived from an EMBL/GenBank/DDBJ whole genome shotgun (WGS) entry which is preliminary data.</text>
</comment>
<dbReference type="AlphaFoldDB" id="A0A2K3MML9"/>
<gene>
    <name evidence="1" type="ORF">L195_g015183</name>
</gene>
<sequence length="408" mass="45809">MVSDKECCASNFTSGVSGFLDGAKIIKLIDLVKLRSDCVAYVIGCYYGVVHGIDMFFDDKDNVSPRFRLKIKVGDRSDEIQFLMVDSVVKKVAPLACTRLESQKGCSDVFPDELEKHFGDPILFKVRKHYDCHSCGAISVEVLDIHFDSDLLDIYFNPNHPAYFKKEVLVNNVESSSFFNPKLNFVDTKAEFSKSIESVDQIVPSIESNFSILDSYIGNHSVKRLKDFFVSKDDGVCVVFGWYDSVLEGVDMWYPDDQSSIQPRFRLKLKIHDESNEAIFILLDDQGESCSMYPNDLDLICGDAVLIKVVKKVSVDSKETASFEIVDMLRDPFILDDFFQKYIASYDAAVPNLSGLPSEKVSDASSSNGLEILHDEACIVKPTRKRLISYIATLGGTIDYASKHSRIN</sequence>
<dbReference type="Gramene" id="Tp57577_TGAC_v2_mRNA8951">
    <property type="protein sequence ID" value="Tp57577_TGAC_v2_mRNA8951"/>
    <property type="gene ID" value="Tp57577_TGAC_v2_gene8659"/>
</dbReference>
<dbReference type="Gene3D" id="2.40.50.140">
    <property type="entry name" value="Nucleic acid-binding proteins"/>
    <property type="match status" value="1"/>
</dbReference>
<protein>
    <submittedName>
        <fullName evidence="1">Uncharacterized protein</fullName>
    </submittedName>
</protein>
<dbReference type="EMBL" id="ASHM01010231">
    <property type="protein sequence ID" value="PNX92053.1"/>
    <property type="molecule type" value="Genomic_DNA"/>
</dbReference>